<dbReference type="Proteomes" id="UP000314987">
    <property type="component" value="Unassembled WGS sequence"/>
</dbReference>
<dbReference type="GeneID" id="114035732"/>
<sequence>MARKNYRTCVRMGNWNEDIFLEEEMMKDFLEKRDKGQLLIQRNRKLIANLLKQTKLSITEDGFIHYGDKVLVINPDCEDPHGGQVVFGRLALSVTPEEMKAHISNDIEVPCEVTAMPDVSPIGRNTFIILSLDGNALGEPIRYGQNFGLATTAGFDDKMLYLGSDHKTMMKSTKKSWLQDVYLTDEFTYLTCWQATYFDPQLRIEYEGFPVPANTKIIIKHCHTNQALAANRKYSLRTYFGKECEVACHTHLDSHKSEKPLNYWVLCTGDPNDHSSIMLDRPDPSSEKTIPEEEAVSTDAP</sequence>
<organism evidence="2 3">
    <name type="scientific">Vombatus ursinus</name>
    <name type="common">Common wombat</name>
    <dbReference type="NCBI Taxonomy" id="29139"/>
    <lineage>
        <taxon>Eukaryota</taxon>
        <taxon>Metazoa</taxon>
        <taxon>Chordata</taxon>
        <taxon>Craniata</taxon>
        <taxon>Vertebrata</taxon>
        <taxon>Euteleostomi</taxon>
        <taxon>Mammalia</taxon>
        <taxon>Metatheria</taxon>
        <taxon>Diprotodontia</taxon>
        <taxon>Vombatidae</taxon>
        <taxon>Vombatus</taxon>
    </lineage>
</organism>
<dbReference type="InterPro" id="IPR055325">
    <property type="entry name" value="CF161"/>
</dbReference>
<dbReference type="GeneTree" id="ENSGT00390000018488"/>
<dbReference type="AlphaFoldDB" id="A0A4X2KAJ4"/>
<dbReference type="RefSeq" id="XP_027707869.1">
    <property type="nucleotide sequence ID" value="XM_027852068.1"/>
</dbReference>
<evidence type="ECO:0000313" key="3">
    <source>
        <dbReference type="Proteomes" id="UP000314987"/>
    </source>
</evidence>
<dbReference type="OMA" id="IIHCKTN"/>
<name>A0A4X2KAJ4_VOMUR</name>
<dbReference type="GO" id="GO:0036126">
    <property type="term" value="C:sperm flagellum"/>
    <property type="evidence" value="ECO:0007669"/>
    <property type="project" value="Ensembl"/>
</dbReference>
<keyword evidence="3" id="KW-1185">Reference proteome</keyword>
<evidence type="ECO:0000256" key="1">
    <source>
        <dbReference type="SAM" id="MobiDB-lite"/>
    </source>
</evidence>
<feature type="compositionally biased region" description="Basic and acidic residues" evidence="1">
    <location>
        <begin position="280"/>
        <end position="291"/>
    </location>
</feature>
<evidence type="ECO:0000313" key="2">
    <source>
        <dbReference type="Ensembl" id="ENSVURP00010006215.1"/>
    </source>
</evidence>
<dbReference type="CTD" id="161502"/>
<dbReference type="Ensembl" id="ENSVURT00010007029.1">
    <property type="protein sequence ID" value="ENSVURP00010006215.1"/>
    <property type="gene ID" value="ENSVURG00010004830.1"/>
</dbReference>
<reference evidence="2" key="2">
    <citation type="submission" date="2025-08" db="UniProtKB">
        <authorList>
            <consortium name="Ensembl"/>
        </authorList>
    </citation>
    <scope>IDENTIFICATION</scope>
</reference>
<accession>A0A4X2KAJ4</accession>
<dbReference type="GO" id="GO:0160111">
    <property type="term" value="C:axonemal A tubule inner sheath"/>
    <property type="evidence" value="ECO:0007669"/>
    <property type="project" value="Ensembl"/>
</dbReference>
<dbReference type="GO" id="GO:0030317">
    <property type="term" value="P:flagellated sperm motility"/>
    <property type="evidence" value="ECO:0007669"/>
    <property type="project" value="Ensembl"/>
</dbReference>
<reference evidence="3" key="1">
    <citation type="submission" date="2018-12" db="EMBL/GenBank/DDBJ databases">
        <authorList>
            <person name="Yazar S."/>
        </authorList>
    </citation>
    <scope>NUCLEOTIDE SEQUENCE [LARGE SCALE GENOMIC DNA]</scope>
</reference>
<dbReference type="PANTHER" id="PTHR24274">
    <property type="entry name" value="CILIA- AND FLAGELLA-ASSOCIATED PROTEIN 161"/>
    <property type="match status" value="1"/>
</dbReference>
<feature type="compositionally biased region" description="Acidic residues" evidence="1">
    <location>
        <begin position="292"/>
        <end position="301"/>
    </location>
</feature>
<feature type="region of interest" description="Disordered" evidence="1">
    <location>
        <begin position="276"/>
        <end position="301"/>
    </location>
</feature>
<dbReference type="OrthoDB" id="2126411at2759"/>
<dbReference type="GO" id="GO:0060271">
    <property type="term" value="P:cilium assembly"/>
    <property type="evidence" value="ECO:0007669"/>
    <property type="project" value="TreeGrafter"/>
</dbReference>
<dbReference type="STRING" id="29139.ENSVURP00010006215"/>
<protein>
    <submittedName>
        <fullName evidence="2">Cilia and flagella associated protein 161</fullName>
    </submittedName>
</protein>
<dbReference type="Pfam" id="PF24569">
    <property type="entry name" value="CFAP161"/>
    <property type="match status" value="1"/>
</dbReference>
<dbReference type="PANTHER" id="PTHR24274:SF1">
    <property type="entry name" value="CILIA- AND FLAGELLA-ASSOCIATED PROTEIN 161"/>
    <property type="match status" value="1"/>
</dbReference>
<gene>
    <name evidence="2" type="primary">CFAP161</name>
</gene>
<reference evidence="2" key="3">
    <citation type="submission" date="2025-09" db="UniProtKB">
        <authorList>
            <consortium name="Ensembl"/>
        </authorList>
    </citation>
    <scope>IDENTIFICATION</scope>
</reference>
<proteinExistence type="predicted"/>